<comment type="similarity">
    <text evidence="1">Belongs to the NAD(P)-dependent epimerase/dehydratase family.</text>
</comment>
<comment type="caution">
    <text evidence="3">The sequence shown here is derived from an EMBL/GenBank/DDBJ whole genome shotgun (WGS) entry which is preliminary data.</text>
</comment>
<reference evidence="3 4" key="1">
    <citation type="submission" date="2019-01" db="EMBL/GenBank/DDBJ databases">
        <title>Coherence of Microcystis species and biogeography revealed through population genomics.</title>
        <authorList>
            <person name="Perez-Carrascal O.M."/>
            <person name="Terrat Y."/>
            <person name="Giani A."/>
            <person name="Fortin N."/>
            <person name="Tromas N."/>
            <person name="Shapiro B.J."/>
        </authorList>
    </citation>
    <scope>NUCLEOTIDE SEQUENCE [LARGE SCALE GENOMIC DNA]</scope>
    <source>
        <strain evidence="3">Ma_QC_Ch_20071001_S25D</strain>
    </source>
</reference>
<dbReference type="PANTHER" id="PTHR43000">
    <property type="entry name" value="DTDP-D-GLUCOSE 4,6-DEHYDRATASE-RELATED"/>
    <property type="match status" value="1"/>
</dbReference>
<evidence type="ECO:0000313" key="3">
    <source>
        <dbReference type="EMBL" id="TRU44893.1"/>
    </source>
</evidence>
<gene>
    <name evidence="3" type="ORF">EWV57_21710</name>
</gene>
<dbReference type="InterPro" id="IPR036291">
    <property type="entry name" value="NAD(P)-bd_dom_sf"/>
</dbReference>
<organism evidence="3 4">
    <name type="scientific">Microcystis aeruginosa Ma_QC_Ch_20071001_S25D</name>
    <dbReference type="NCBI Taxonomy" id="2486250"/>
    <lineage>
        <taxon>Bacteria</taxon>
        <taxon>Bacillati</taxon>
        <taxon>Cyanobacteriota</taxon>
        <taxon>Cyanophyceae</taxon>
        <taxon>Oscillatoriophycideae</taxon>
        <taxon>Chroococcales</taxon>
        <taxon>Microcystaceae</taxon>
        <taxon>Microcystis</taxon>
    </lineage>
</organism>
<dbReference type="InterPro" id="IPR001509">
    <property type="entry name" value="Epimerase_deHydtase"/>
</dbReference>
<sequence length="299" mass="33978">MIENKLLITGATGLPGGFFMERLASTKPEIEIHCLIRPTSDRSMLDSLGLPIIYHIGDSSIPETWQQIFSENNFQTIIHLVQLRQVPTILNSLKKFQQTPRLIIIGTTGVYSKYNEYSAEYKKAESYLQQYAGSYGLLRPTMIYGSPQDKNLHKLIKFCHRYGFFPIFGSGDNLLQPVHADDIAQMLLKVWECPNIKGAYDLSGGSIVSFRQLILLVEKLLGKSVRSLSFPLKFGIWSATLLEKTLAKKSPVRREQILRLQEDKAYSHEEAKRDLGFTPRTLEVGLQQEIELMRSQGII</sequence>
<dbReference type="Pfam" id="PF01370">
    <property type="entry name" value="Epimerase"/>
    <property type="match status" value="1"/>
</dbReference>
<dbReference type="AlphaFoldDB" id="A0A552FDX0"/>
<dbReference type="Proteomes" id="UP000316958">
    <property type="component" value="Unassembled WGS sequence"/>
</dbReference>
<dbReference type="EMBL" id="SFBE01000358">
    <property type="protein sequence ID" value="TRU44893.1"/>
    <property type="molecule type" value="Genomic_DNA"/>
</dbReference>
<proteinExistence type="inferred from homology"/>
<dbReference type="SUPFAM" id="SSF51735">
    <property type="entry name" value="NAD(P)-binding Rossmann-fold domains"/>
    <property type="match status" value="1"/>
</dbReference>
<name>A0A552FDX0_MICAE</name>
<protein>
    <submittedName>
        <fullName evidence="3">NAD(P)-dependent oxidoreductase</fullName>
    </submittedName>
</protein>
<accession>A0A552FDX0</accession>
<evidence type="ECO:0000313" key="4">
    <source>
        <dbReference type="Proteomes" id="UP000316958"/>
    </source>
</evidence>
<feature type="domain" description="NAD-dependent epimerase/dehydratase" evidence="2">
    <location>
        <begin position="7"/>
        <end position="88"/>
    </location>
</feature>
<evidence type="ECO:0000256" key="1">
    <source>
        <dbReference type="ARBA" id="ARBA00007637"/>
    </source>
</evidence>
<dbReference type="Gene3D" id="3.40.50.720">
    <property type="entry name" value="NAD(P)-binding Rossmann-like Domain"/>
    <property type="match status" value="2"/>
</dbReference>
<evidence type="ECO:0000259" key="2">
    <source>
        <dbReference type="Pfam" id="PF01370"/>
    </source>
</evidence>